<dbReference type="GO" id="GO:0004144">
    <property type="term" value="F:diacylglycerol O-acyltransferase activity"/>
    <property type="evidence" value="ECO:0007669"/>
    <property type="project" value="InterPro"/>
</dbReference>
<protein>
    <recommendedName>
        <fullName evidence="5">DUF1298 domain-containing protein</fullName>
    </recommendedName>
</protein>
<proteinExistence type="predicted"/>
<feature type="domain" description="O-acyltransferase WSD1 C-terminal" evidence="2">
    <location>
        <begin position="318"/>
        <end position="440"/>
    </location>
</feature>
<name>A0A917CXM1_9NOCA</name>
<keyword evidence="4" id="KW-1185">Reference proteome</keyword>
<feature type="domain" description="O-acyltransferase WSD1-like N-terminal" evidence="1">
    <location>
        <begin position="19"/>
        <end position="242"/>
    </location>
</feature>
<evidence type="ECO:0008006" key="5">
    <source>
        <dbReference type="Google" id="ProtNLM"/>
    </source>
</evidence>
<reference evidence="3" key="1">
    <citation type="journal article" date="2014" name="Int. J. Syst. Evol. Microbiol.">
        <title>Complete genome sequence of Corynebacterium casei LMG S-19264T (=DSM 44701T), isolated from a smear-ripened cheese.</title>
        <authorList>
            <consortium name="US DOE Joint Genome Institute (JGI-PGF)"/>
            <person name="Walter F."/>
            <person name="Albersmeier A."/>
            <person name="Kalinowski J."/>
            <person name="Ruckert C."/>
        </authorList>
    </citation>
    <scope>NUCLEOTIDE SEQUENCE</scope>
    <source>
        <strain evidence="3">CCM 7905</strain>
    </source>
</reference>
<sequence length="451" mass="47019">MTRVDAKDAAFFYESVPGASTDHYFTVGLRHPSDDELDPQRLADEVGARLESIPQVRVRLARVRFDLDYPSWTTNSTDPTDTVGIRPSASGEWSDALVTLADILSVPLNVEHGAIAVHILPNLRGVPGIDGLGSVVVVQLSHALADGQGAVAVTRTLLGDDSARTHLPSPTLSGRRPAVSAVVGILRIPVQAAAFTGSAVRAIRSSRAFAREIADGTIVTRPPTRQASAVNVDPGTDRAAAVLVHDRAALTASGLSVTSAALTAIARALAAYLGDDAPADLGAHVTVALPPDARWSGVNRLASASVDLVPGADDQSARIRASLTGERRRVTHQAMLDSVRVAEHIPAPLLRAGLRRQHPSGETVHAHTTVSSVNCGPATLEVCGAQAVFIAAFAGLSPAMSLNHAVLGLGDTISVGVVTSPSAVPDHSRYIEELDRALAEVGRQTDTRSSA</sequence>
<reference evidence="3" key="2">
    <citation type="submission" date="2020-09" db="EMBL/GenBank/DDBJ databases">
        <authorList>
            <person name="Sun Q."/>
            <person name="Sedlacek I."/>
        </authorList>
    </citation>
    <scope>NUCLEOTIDE SEQUENCE</scope>
    <source>
        <strain evidence="3">CCM 7905</strain>
    </source>
</reference>
<accession>A0A917CXM1</accession>
<evidence type="ECO:0000259" key="2">
    <source>
        <dbReference type="Pfam" id="PF06974"/>
    </source>
</evidence>
<dbReference type="RefSeq" id="WP_188544274.1">
    <property type="nucleotide sequence ID" value="NZ_BMCU01000002.1"/>
</dbReference>
<evidence type="ECO:0000313" key="3">
    <source>
        <dbReference type="EMBL" id="GGG02557.1"/>
    </source>
</evidence>
<evidence type="ECO:0000259" key="1">
    <source>
        <dbReference type="Pfam" id="PF03007"/>
    </source>
</evidence>
<dbReference type="Pfam" id="PF06974">
    <property type="entry name" value="WS_DGAT_C"/>
    <property type="match status" value="1"/>
</dbReference>
<organism evidence="3 4">
    <name type="scientific">Rhodococcoides trifolii</name>
    <dbReference type="NCBI Taxonomy" id="908250"/>
    <lineage>
        <taxon>Bacteria</taxon>
        <taxon>Bacillati</taxon>
        <taxon>Actinomycetota</taxon>
        <taxon>Actinomycetes</taxon>
        <taxon>Mycobacteriales</taxon>
        <taxon>Nocardiaceae</taxon>
        <taxon>Rhodococcoides</taxon>
    </lineage>
</organism>
<gene>
    <name evidence="3" type="ORF">GCM10007304_15690</name>
</gene>
<dbReference type="AlphaFoldDB" id="A0A917CXM1"/>
<dbReference type="Proteomes" id="UP000654257">
    <property type="component" value="Unassembled WGS sequence"/>
</dbReference>
<evidence type="ECO:0000313" key="4">
    <source>
        <dbReference type="Proteomes" id="UP000654257"/>
    </source>
</evidence>
<dbReference type="GO" id="GO:0045017">
    <property type="term" value="P:glycerolipid biosynthetic process"/>
    <property type="evidence" value="ECO:0007669"/>
    <property type="project" value="InterPro"/>
</dbReference>
<dbReference type="InterPro" id="IPR009721">
    <property type="entry name" value="O-acyltransferase_WSD1_C"/>
</dbReference>
<dbReference type="EMBL" id="BMCU01000002">
    <property type="protein sequence ID" value="GGG02557.1"/>
    <property type="molecule type" value="Genomic_DNA"/>
</dbReference>
<comment type="caution">
    <text evidence="3">The sequence shown here is derived from an EMBL/GenBank/DDBJ whole genome shotgun (WGS) entry which is preliminary data.</text>
</comment>
<dbReference type="Pfam" id="PF03007">
    <property type="entry name" value="WS_DGAT_cat"/>
    <property type="match status" value="1"/>
</dbReference>
<dbReference type="InterPro" id="IPR004255">
    <property type="entry name" value="O-acyltransferase_WSD1_N"/>
</dbReference>